<dbReference type="GO" id="GO:0016787">
    <property type="term" value="F:hydrolase activity"/>
    <property type="evidence" value="ECO:0007669"/>
    <property type="project" value="UniProtKB-KW"/>
</dbReference>
<protein>
    <submittedName>
        <fullName evidence="4">Family 10 glycosylhydrolase</fullName>
    </submittedName>
</protein>
<dbReference type="AlphaFoldDB" id="A0A7K0KCT4"/>
<sequence length="556" mass="63685">MQKSTLFCLLISFIFCAKIKAQSTSSLYASPKHEVRAVWLTTIGGLDWPHHYAQSTHSAEIQKQELCSLLDQYQKAGINTVLIQTRIRGTVIYPSKYEPYDGCLSGFPGKSPGYDALKFVIDECHNRGMELQAWVVTLPVGKWNKLGCARLRQQFPGLIRKIDADGYMNPEDPRTARYLADICKEITQNYDIDGIHLDYIRYPETWKMKVSKEQGRSNITWIVKAIHDSVKAIKPWVKISCSPIGKFNDLSRYWSHGWNAYDKVCQDAQGWLRDGLMDELFPMMYFRNEQFFPFAIDWAEQSYGKIVAPGLGVYFLDPKEGKWQLEDITREMYLLRKYHLGHTYFRGKFFTDNIQGIYHFAQAFDGTPALVPAMTWESKATPAVPTRLQLTDHSLSWQGTTPYYNIYSSRTWPVDINDARNLVAARLNSTTVTVPTAGRYFAVTAMDRYGNESQPLQSYTKQSHNASELLPCHDGHLFLPAKSKVLDAQWLVIDNLMGQQMMVIPFKDKQADVRSLSPGYYQLRSLGNKGISHRLGYFKVEETEESKKAMQCPPTL</sequence>
<evidence type="ECO:0000256" key="2">
    <source>
        <dbReference type="SAM" id="SignalP"/>
    </source>
</evidence>
<dbReference type="Pfam" id="PF02638">
    <property type="entry name" value="GHL10"/>
    <property type="match status" value="2"/>
</dbReference>
<evidence type="ECO:0000313" key="4">
    <source>
        <dbReference type="EMBL" id="MST83732.1"/>
    </source>
</evidence>
<reference evidence="4 5" key="1">
    <citation type="submission" date="2019-08" db="EMBL/GenBank/DDBJ databases">
        <title>In-depth cultivation of the pig gut microbiome towards novel bacterial diversity and tailored functional studies.</title>
        <authorList>
            <person name="Wylensek D."/>
            <person name="Hitch T.C.A."/>
            <person name="Clavel T."/>
        </authorList>
    </citation>
    <scope>NUCLEOTIDE SEQUENCE [LARGE SCALE GENOMIC DNA]</scope>
    <source>
        <strain evidence="4 5">LKV-178-WT-2A</strain>
    </source>
</reference>
<keyword evidence="1 2" id="KW-0732">Signal</keyword>
<comment type="caution">
    <text evidence="4">The sequence shown here is derived from an EMBL/GenBank/DDBJ whole genome shotgun (WGS) entry which is preliminary data.</text>
</comment>
<dbReference type="PANTHER" id="PTHR43405">
    <property type="entry name" value="GLYCOSYL HYDROLASE DIGH"/>
    <property type="match status" value="1"/>
</dbReference>
<feature type="signal peptide" evidence="2">
    <location>
        <begin position="1"/>
        <end position="17"/>
    </location>
</feature>
<dbReference type="EMBL" id="VUNG01000005">
    <property type="protein sequence ID" value="MST83732.1"/>
    <property type="molecule type" value="Genomic_DNA"/>
</dbReference>
<gene>
    <name evidence="4" type="ORF">FYJ73_03410</name>
</gene>
<evidence type="ECO:0000313" key="5">
    <source>
        <dbReference type="Proteomes" id="UP000438914"/>
    </source>
</evidence>
<dbReference type="Proteomes" id="UP000438914">
    <property type="component" value="Unassembled WGS sequence"/>
</dbReference>
<keyword evidence="5" id="KW-1185">Reference proteome</keyword>
<proteinExistence type="predicted"/>
<dbReference type="InterPro" id="IPR003790">
    <property type="entry name" value="GHL10"/>
</dbReference>
<dbReference type="RefSeq" id="WP_154533317.1">
    <property type="nucleotide sequence ID" value="NZ_VUNG01000005.1"/>
</dbReference>
<organism evidence="4 5">
    <name type="scientific">Hallella mizrahii</name>
    <dbReference type="NCBI Taxonomy" id="2606637"/>
    <lineage>
        <taxon>Bacteria</taxon>
        <taxon>Pseudomonadati</taxon>
        <taxon>Bacteroidota</taxon>
        <taxon>Bacteroidia</taxon>
        <taxon>Bacteroidales</taxon>
        <taxon>Prevotellaceae</taxon>
        <taxon>Hallella</taxon>
    </lineage>
</organism>
<dbReference type="InterPro" id="IPR017853">
    <property type="entry name" value="GH"/>
</dbReference>
<dbReference type="Gene3D" id="3.20.20.80">
    <property type="entry name" value="Glycosidases"/>
    <property type="match status" value="1"/>
</dbReference>
<evidence type="ECO:0000259" key="3">
    <source>
        <dbReference type="Pfam" id="PF02638"/>
    </source>
</evidence>
<dbReference type="InterPro" id="IPR052177">
    <property type="entry name" value="Divisome_Glycosyl_Hydrolase"/>
</dbReference>
<evidence type="ECO:0000256" key="1">
    <source>
        <dbReference type="ARBA" id="ARBA00022729"/>
    </source>
</evidence>
<feature type="domain" description="Glycosyl hydrolase-like 10" evidence="3">
    <location>
        <begin position="34"/>
        <end position="204"/>
    </location>
</feature>
<feature type="chain" id="PRO_5029806680" evidence="2">
    <location>
        <begin position="18"/>
        <end position="556"/>
    </location>
</feature>
<keyword evidence="4" id="KW-0378">Hydrolase</keyword>
<name>A0A7K0KCT4_9BACT</name>
<dbReference type="SUPFAM" id="SSF51445">
    <property type="entry name" value="(Trans)glycosidases"/>
    <property type="match status" value="1"/>
</dbReference>
<dbReference type="PANTHER" id="PTHR43405:SF1">
    <property type="entry name" value="GLYCOSYL HYDROLASE DIGH"/>
    <property type="match status" value="1"/>
</dbReference>
<feature type="domain" description="Glycosyl hydrolase-like 10" evidence="3">
    <location>
        <begin position="216"/>
        <end position="309"/>
    </location>
</feature>
<accession>A0A7K0KCT4</accession>